<dbReference type="PANTHER" id="PTHR11062:SF376">
    <property type="entry name" value="EXOSTOSIN FAMILY PROTEIN"/>
    <property type="match status" value="1"/>
</dbReference>
<dbReference type="PROSITE" id="PS01186">
    <property type="entry name" value="EGF_2"/>
    <property type="match status" value="1"/>
</dbReference>
<comment type="caution">
    <text evidence="8">The sequence shown here is derived from an EMBL/GenBank/DDBJ whole genome shotgun (WGS) entry which is preliminary data.</text>
</comment>
<feature type="chain" id="PRO_5041985629" description="EGF-like domain-containing protein" evidence="6">
    <location>
        <begin position="29"/>
        <end position="325"/>
    </location>
</feature>
<feature type="signal peptide" evidence="6">
    <location>
        <begin position="1"/>
        <end position="28"/>
    </location>
</feature>
<protein>
    <recommendedName>
        <fullName evidence="7">EGF-like domain-containing protein</fullName>
    </recommendedName>
</protein>
<accession>A0AAE0BXI3</accession>
<dbReference type="GO" id="GO:0000139">
    <property type="term" value="C:Golgi membrane"/>
    <property type="evidence" value="ECO:0007669"/>
    <property type="project" value="UniProtKB-SubCell"/>
</dbReference>
<keyword evidence="5" id="KW-0245">EGF-like domain</keyword>
<dbReference type="AlphaFoldDB" id="A0AAE0BXI3"/>
<dbReference type="PANTHER" id="PTHR11062">
    <property type="entry name" value="EXOSTOSIN HEPARAN SULFATE GLYCOSYLTRANSFERASE -RELATED"/>
    <property type="match status" value="1"/>
</dbReference>
<evidence type="ECO:0000313" key="9">
    <source>
        <dbReference type="Proteomes" id="UP001190700"/>
    </source>
</evidence>
<name>A0AAE0BXI3_9CHLO</name>
<feature type="disulfide bond" evidence="5">
    <location>
        <begin position="91"/>
        <end position="100"/>
    </location>
</feature>
<evidence type="ECO:0000256" key="5">
    <source>
        <dbReference type="PROSITE-ProRule" id="PRU00076"/>
    </source>
</evidence>
<evidence type="ECO:0000259" key="7">
    <source>
        <dbReference type="PROSITE" id="PS50026"/>
    </source>
</evidence>
<comment type="similarity">
    <text evidence="2">Belongs to the glycosyltransferase 47 family.</text>
</comment>
<dbReference type="Pfam" id="PF23106">
    <property type="entry name" value="EGF_Teneurin"/>
    <property type="match status" value="1"/>
</dbReference>
<comment type="caution">
    <text evidence="5">Lacks conserved residue(s) required for the propagation of feature annotation.</text>
</comment>
<dbReference type="FunFam" id="2.10.25.10:FF:000001">
    <property type="entry name" value="Tenascin C"/>
    <property type="match status" value="1"/>
</dbReference>
<proteinExistence type="inferred from homology"/>
<evidence type="ECO:0000256" key="4">
    <source>
        <dbReference type="ARBA" id="ARBA00023180"/>
    </source>
</evidence>
<dbReference type="GO" id="GO:0016757">
    <property type="term" value="F:glycosyltransferase activity"/>
    <property type="evidence" value="ECO:0007669"/>
    <property type="project" value="InterPro"/>
</dbReference>
<dbReference type="SUPFAM" id="SSF57196">
    <property type="entry name" value="EGF/Laminin"/>
    <property type="match status" value="1"/>
</dbReference>
<reference evidence="8 9" key="1">
    <citation type="journal article" date="2015" name="Genome Biol. Evol.">
        <title>Comparative Genomics of a Bacterivorous Green Alga Reveals Evolutionary Causalities and Consequences of Phago-Mixotrophic Mode of Nutrition.</title>
        <authorList>
            <person name="Burns J.A."/>
            <person name="Paasch A."/>
            <person name="Narechania A."/>
            <person name="Kim E."/>
        </authorList>
    </citation>
    <scope>NUCLEOTIDE SEQUENCE [LARGE SCALE GENOMIC DNA]</scope>
    <source>
        <strain evidence="8 9">PLY_AMNH</strain>
    </source>
</reference>
<comment type="subcellular location">
    <subcellularLocation>
        <location evidence="1">Golgi apparatus membrane</location>
        <topology evidence="1">Single-pass type II membrane protein</topology>
    </subcellularLocation>
</comment>
<dbReference type="EMBL" id="LGRX02032763">
    <property type="protein sequence ID" value="KAK3243582.1"/>
    <property type="molecule type" value="Genomic_DNA"/>
</dbReference>
<keyword evidence="6" id="KW-0732">Signal</keyword>
<sequence>MSPSFLKFRLVAPISLLLFSLNSSRLSAQDVVPTNVETRLKIHCGRRERLDDHGITCPMRGGHCAGAEHTLCPKKCSINGTCNEELGRCDCVTGMAGAACDFHDRNTIMRAGVRGHFPAALPGGTYCLNACSEKGRCTAGVCQCDPGFFGMDCSLFIGKDNTTHLLDHRWHRSRPSPRVYVYELPPEFNAWFDMRRLDRPLELFFVERLLTSHHRTANPEEADLFVIPIATRLTGHIYGNHGEQLIRGVEYVQQHWPELWARNEARDHVIFFSGDWGPCELFTRGAHATPLQSVRSTLTCNACSSATHALLASGSVFVDELARYW</sequence>
<evidence type="ECO:0000256" key="6">
    <source>
        <dbReference type="SAM" id="SignalP"/>
    </source>
</evidence>
<keyword evidence="9" id="KW-1185">Reference proteome</keyword>
<dbReference type="SMART" id="SM00181">
    <property type="entry name" value="EGF"/>
    <property type="match status" value="2"/>
</dbReference>
<dbReference type="InterPro" id="IPR040911">
    <property type="entry name" value="Exostosin_GT47"/>
</dbReference>
<evidence type="ECO:0000313" key="8">
    <source>
        <dbReference type="EMBL" id="KAK3243582.1"/>
    </source>
</evidence>
<dbReference type="InterPro" id="IPR000742">
    <property type="entry name" value="EGF"/>
</dbReference>
<keyword evidence="5" id="KW-1015">Disulfide bond</keyword>
<gene>
    <name evidence="8" type="ORF">CYMTET_46776</name>
</gene>
<feature type="domain" description="EGF-like" evidence="7">
    <location>
        <begin position="68"/>
        <end position="101"/>
    </location>
</feature>
<dbReference type="PROSITE" id="PS50026">
    <property type="entry name" value="EGF_3"/>
    <property type="match status" value="1"/>
</dbReference>
<dbReference type="Gene3D" id="2.10.25.10">
    <property type="entry name" value="Laminin"/>
    <property type="match status" value="1"/>
</dbReference>
<feature type="disulfide bond" evidence="5">
    <location>
        <begin position="72"/>
        <end position="82"/>
    </location>
</feature>
<dbReference type="PROSITE" id="PS00022">
    <property type="entry name" value="EGF_1"/>
    <property type="match status" value="1"/>
</dbReference>
<organism evidence="8 9">
    <name type="scientific">Cymbomonas tetramitiformis</name>
    <dbReference type="NCBI Taxonomy" id="36881"/>
    <lineage>
        <taxon>Eukaryota</taxon>
        <taxon>Viridiplantae</taxon>
        <taxon>Chlorophyta</taxon>
        <taxon>Pyramimonadophyceae</taxon>
        <taxon>Pyramimonadales</taxon>
        <taxon>Pyramimonadaceae</taxon>
        <taxon>Cymbomonas</taxon>
    </lineage>
</organism>
<keyword evidence="3" id="KW-0333">Golgi apparatus</keyword>
<dbReference type="Pfam" id="PF03016">
    <property type="entry name" value="Exostosin_GT47"/>
    <property type="match status" value="1"/>
</dbReference>
<dbReference type="InterPro" id="IPR004263">
    <property type="entry name" value="Exostosin"/>
</dbReference>
<evidence type="ECO:0000256" key="2">
    <source>
        <dbReference type="ARBA" id="ARBA00010271"/>
    </source>
</evidence>
<evidence type="ECO:0000256" key="1">
    <source>
        <dbReference type="ARBA" id="ARBA00004323"/>
    </source>
</evidence>
<keyword evidence="4" id="KW-0325">Glycoprotein</keyword>
<dbReference type="Proteomes" id="UP001190700">
    <property type="component" value="Unassembled WGS sequence"/>
</dbReference>
<evidence type="ECO:0000256" key="3">
    <source>
        <dbReference type="ARBA" id="ARBA00023034"/>
    </source>
</evidence>